<evidence type="ECO:0000259" key="5">
    <source>
        <dbReference type="SMART" id="SM01142"/>
    </source>
</evidence>
<dbReference type="GO" id="GO:0004386">
    <property type="term" value="F:helicase activity"/>
    <property type="evidence" value="ECO:0007669"/>
    <property type="project" value="UniProtKB-KW"/>
</dbReference>
<evidence type="ECO:0000256" key="4">
    <source>
        <dbReference type="ARBA" id="ARBA00022840"/>
    </source>
</evidence>
<dbReference type="Proteomes" id="UP000325313">
    <property type="component" value="Unassembled WGS sequence"/>
</dbReference>
<organism evidence="6 7">
    <name type="scientific">Puccinia graminis f. sp. tritici</name>
    <dbReference type="NCBI Taxonomy" id="56615"/>
    <lineage>
        <taxon>Eukaryota</taxon>
        <taxon>Fungi</taxon>
        <taxon>Dikarya</taxon>
        <taxon>Basidiomycota</taxon>
        <taxon>Pucciniomycotina</taxon>
        <taxon>Pucciniomycetes</taxon>
        <taxon>Pucciniales</taxon>
        <taxon>Pucciniaceae</taxon>
        <taxon>Puccinia</taxon>
    </lineage>
</organism>
<dbReference type="GO" id="GO:0016787">
    <property type="term" value="F:hydrolase activity"/>
    <property type="evidence" value="ECO:0007669"/>
    <property type="project" value="UniProtKB-KW"/>
</dbReference>
<comment type="caution">
    <text evidence="6">The sequence shown here is derived from an EMBL/GenBank/DDBJ whole genome shotgun (WGS) entry which is preliminary data.</text>
</comment>
<dbReference type="Gene3D" id="1.10.3380.30">
    <property type="match status" value="1"/>
</dbReference>
<dbReference type="PANTHER" id="PTHR12131:SF1">
    <property type="entry name" value="ATP-DEPENDENT RNA HELICASE SUPV3L1, MITOCHONDRIAL-RELATED"/>
    <property type="match status" value="1"/>
</dbReference>
<keyword evidence="1" id="KW-0547">Nucleotide-binding</keyword>
<keyword evidence="4" id="KW-0067">ATP-binding</keyword>
<dbReference type="GO" id="GO:0070478">
    <property type="term" value="P:nuclear-transcribed mRNA catabolic process, 3'-5' exonucleolytic nonsense-mediated decay"/>
    <property type="evidence" value="ECO:0007669"/>
    <property type="project" value="TreeGrafter"/>
</dbReference>
<accession>A0A5B0MC77</accession>
<evidence type="ECO:0000313" key="7">
    <source>
        <dbReference type="Proteomes" id="UP000325313"/>
    </source>
</evidence>
<keyword evidence="3" id="KW-0347">Helicase</keyword>
<protein>
    <recommendedName>
        <fullName evidence="5">ATP-dependent RNA helicase Ski2/MTR4 C-terminal domain-containing protein</fullName>
    </recommendedName>
</protein>
<dbReference type="Pfam" id="PF08148">
    <property type="entry name" value="DSHCT"/>
    <property type="match status" value="1"/>
</dbReference>
<sequence length="252" mass="28770">MLSLNVNEIADQHRKSHMVEALEKVISLGLLDQLARTPRNQLLPQFELEHPKLRSMEFQDLFYRRTQDLALWENLSSVEDDKEFEKLINSSHELILTEVILDNILADFDPAETVALLSSFVFQGKTESEPLLTPNLQRGCDRLAKIADRIEAVSLRNKVADHDQANSGKGRPNFGMVELVWQWAQGMPFSELMEMSEIQEGVIVRTMTRLDESCREVRDAARIIGDISLGKKMEACQALIRRDVVFVSSLYI</sequence>
<evidence type="ECO:0000256" key="3">
    <source>
        <dbReference type="ARBA" id="ARBA00022806"/>
    </source>
</evidence>
<name>A0A5B0MC77_PUCGR</name>
<dbReference type="AlphaFoldDB" id="A0A5B0MC77"/>
<dbReference type="InterPro" id="IPR012961">
    <property type="entry name" value="Ski2/MTR4_C"/>
</dbReference>
<dbReference type="SMART" id="SM01142">
    <property type="entry name" value="DSHCT"/>
    <property type="match status" value="1"/>
</dbReference>
<gene>
    <name evidence="6" type="ORF">PGTUg99_033002</name>
</gene>
<proteinExistence type="predicted"/>
<evidence type="ECO:0000256" key="2">
    <source>
        <dbReference type="ARBA" id="ARBA00022801"/>
    </source>
</evidence>
<evidence type="ECO:0000256" key="1">
    <source>
        <dbReference type="ARBA" id="ARBA00022741"/>
    </source>
</evidence>
<reference evidence="6 7" key="1">
    <citation type="submission" date="2019-05" db="EMBL/GenBank/DDBJ databases">
        <title>Emergence of the Ug99 lineage of the wheat stem rust pathogen through somatic hybridization.</title>
        <authorList>
            <person name="Li F."/>
            <person name="Upadhyaya N.M."/>
            <person name="Sperschneider J."/>
            <person name="Matny O."/>
            <person name="Nguyen-Phuc H."/>
            <person name="Mago R."/>
            <person name="Raley C."/>
            <person name="Miller M.E."/>
            <person name="Silverstein K.A.T."/>
            <person name="Henningsen E."/>
            <person name="Hirsch C.D."/>
            <person name="Visser B."/>
            <person name="Pretorius Z.A."/>
            <person name="Steffenson B.J."/>
            <person name="Schwessinger B."/>
            <person name="Dodds P.N."/>
            <person name="Figueroa M."/>
        </authorList>
    </citation>
    <scope>NUCLEOTIDE SEQUENCE [LARGE SCALE GENOMIC DNA]</scope>
    <source>
        <strain evidence="6 7">Ug99</strain>
    </source>
</reference>
<evidence type="ECO:0000313" key="6">
    <source>
        <dbReference type="EMBL" id="KAA1074282.1"/>
    </source>
</evidence>
<dbReference type="PANTHER" id="PTHR12131">
    <property type="entry name" value="ATP-DEPENDENT RNA AND DNA HELICASE"/>
    <property type="match status" value="1"/>
</dbReference>
<dbReference type="EMBL" id="VDEP01000473">
    <property type="protein sequence ID" value="KAA1074282.1"/>
    <property type="molecule type" value="Genomic_DNA"/>
</dbReference>
<dbReference type="InterPro" id="IPR050699">
    <property type="entry name" value="RNA-DNA_Helicase"/>
</dbReference>
<dbReference type="GO" id="GO:0005524">
    <property type="term" value="F:ATP binding"/>
    <property type="evidence" value="ECO:0007669"/>
    <property type="project" value="UniProtKB-KW"/>
</dbReference>
<feature type="domain" description="ATP-dependent RNA helicase Ski2/MTR4 C-terminal" evidence="5">
    <location>
        <begin position="82"/>
        <end position="252"/>
    </location>
</feature>
<dbReference type="GO" id="GO:0055087">
    <property type="term" value="C:Ski complex"/>
    <property type="evidence" value="ECO:0007669"/>
    <property type="project" value="TreeGrafter"/>
</dbReference>
<keyword evidence="2" id="KW-0378">Hydrolase</keyword>